<sequence length="118" mass="14093">MYYYCIFMFKLKSFFLFHQKKFFLDDSEDETFQEIIKSSLRSNSESCQEIIQTNGEIRQEKIQANGENCQETVQTNNELCQEIIRPFLALYENELNSKPQEIRRFPSKTNDVEVVLRS</sequence>
<reference evidence="1 2" key="1">
    <citation type="journal article" date="2019" name="Environ. Microbiol.">
        <title>At the nexus of three kingdoms: the genome of the mycorrhizal fungus Gigaspora margarita provides insights into plant, endobacterial and fungal interactions.</title>
        <authorList>
            <person name="Venice F."/>
            <person name="Ghignone S."/>
            <person name="Salvioli di Fossalunga A."/>
            <person name="Amselem J."/>
            <person name="Novero M."/>
            <person name="Xianan X."/>
            <person name="Sedzielewska Toro K."/>
            <person name="Morin E."/>
            <person name="Lipzen A."/>
            <person name="Grigoriev I.V."/>
            <person name="Henrissat B."/>
            <person name="Martin F.M."/>
            <person name="Bonfante P."/>
        </authorList>
    </citation>
    <scope>NUCLEOTIDE SEQUENCE [LARGE SCALE GENOMIC DNA]</scope>
    <source>
        <strain evidence="1 2">BEG34</strain>
    </source>
</reference>
<dbReference type="EMBL" id="WTPW01000272">
    <property type="protein sequence ID" value="KAF0527915.1"/>
    <property type="molecule type" value="Genomic_DNA"/>
</dbReference>
<dbReference type="Proteomes" id="UP000439903">
    <property type="component" value="Unassembled WGS sequence"/>
</dbReference>
<gene>
    <name evidence="1" type="ORF">F8M41_013372</name>
</gene>
<evidence type="ECO:0000313" key="1">
    <source>
        <dbReference type="EMBL" id="KAF0527915.1"/>
    </source>
</evidence>
<proteinExistence type="predicted"/>
<organism evidence="1 2">
    <name type="scientific">Gigaspora margarita</name>
    <dbReference type="NCBI Taxonomy" id="4874"/>
    <lineage>
        <taxon>Eukaryota</taxon>
        <taxon>Fungi</taxon>
        <taxon>Fungi incertae sedis</taxon>
        <taxon>Mucoromycota</taxon>
        <taxon>Glomeromycotina</taxon>
        <taxon>Glomeromycetes</taxon>
        <taxon>Diversisporales</taxon>
        <taxon>Gigasporaceae</taxon>
        <taxon>Gigaspora</taxon>
    </lineage>
</organism>
<accession>A0A8H4ASA7</accession>
<comment type="caution">
    <text evidence="1">The sequence shown here is derived from an EMBL/GenBank/DDBJ whole genome shotgun (WGS) entry which is preliminary data.</text>
</comment>
<protein>
    <submittedName>
        <fullName evidence="1">Uncharacterized protein</fullName>
    </submittedName>
</protein>
<name>A0A8H4ASA7_GIGMA</name>
<dbReference type="AlphaFoldDB" id="A0A8H4ASA7"/>
<evidence type="ECO:0000313" key="2">
    <source>
        <dbReference type="Proteomes" id="UP000439903"/>
    </source>
</evidence>
<keyword evidence="2" id="KW-1185">Reference proteome</keyword>